<evidence type="ECO:0000256" key="1">
    <source>
        <dbReference type="SAM" id="Phobius"/>
    </source>
</evidence>
<dbReference type="AlphaFoldDB" id="A0A2I0VHQ3"/>
<name>A0A2I0VHQ3_9ASPA</name>
<gene>
    <name evidence="2" type="ORF">MA16_Dca025603</name>
</gene>
<keyword evidence="1" id="KW-1133">Transmembrane helix</keyword>
<accession>A0A2I0VHQ3</accession>
<dbReference type="EMBL" id="KZ503553">
    <property type="protein sequence ID" value="PKU62955.1"/>
    <property type="molecule type" value="Genomic_DNA"/>
</dbReference>
<sequence length="89" mass="9861">MISFLANLNHFCDCCIAKEASLAIQQVSSDTAKARKVAAGLELCIRISRIAYTTAAIIFIFISFGSHLNRPFQCHYSAPQVIRELLKLS</sequence>
<keyword evidence="1" id="KW-0472">Membrane</keyword>
<keyword evidence="3" id="KW-1185">Reference proteome</keyword>
<dbReference type="Proteomes" id="UP000233837">
    <property type="component" value="Unassembled WGS sequence"/>
</dbReference>
<organism evidence="2 3">
    <name type="scientific">Dendrobium catenatum</name>
    <dbReference type="NCBI Taxonomy" id="906689"/>
    <lineage>
        <taxon>Eukaryota</taxon>
        <taxon>Viridiplantae</taxon>
        <taxon>Streptophyta</taxon>
        <taxon>Embryophyta</taxon>
        <taxon>Tracheophyta</taxon>
        <taxon>Spermatophyta</taxon>
        <taxon>Magnoliopsida</taxon>
        <taxon>Liliopsida</taxon>
        <taxon>Asparagales</taxon>
        <taxon>Orchidaceae</taxon>
        <taxon>Epidendroideae</taxon>
        <taxon>Malaxideae</taxon>
        <taxon>Dendrobiinae</taxon>
        <taxon>Dendrobium</taxon>
    </lineage>
</organism>
<proteinExistence type="predicted"/>
<feature type="transmembrane region" description="Helical" evidence="1">
    <location>
        <begin position="50"/>
        <end position="68"/>
    </location>
</feature>
<evidence type="ECO:0000313" key="3">
    <source>
        <dbReference type="Proteomes" id="UP000233837"/>
    </source>
</evidence>
<reference evidence="2 3" key="1">
    <citation type="journal article" date="2016" name="Sci. Rep.">
        <title>The Dendrobium catenatum Lindl. genome sequence provides insights into polysaccharide synthase, floral development and adaptive evolution.</title>
        <authorList>
            <person name="Zhang G.Q."/>
            <person name="Xu Q."/>
            <person name="Bian C."/>
            <person name="Tsai W.C."/>
            <person name="Yeh C.M."/>
            <person name="Liu K.W."/>
            <person name="Yoshida K."/>
            <person name="Zhang L.S."/>
            <person name="Chang S.B."/>
            <person name="Chen F."/>
            <person name="Shi Y."/>
            <person name="Su Y.Y."/>
            <person name="Zhang Y.Q."/>
            <person name="Chen L.J."/>
            <person name="Yin Y."/>
            <person name="Lin M."/>
            <person name="Huang H."/>
            <person name="Deng H."/>
            <person name="Wang Z.W."/>
            <person name="Zhu S.L."/>
            <person name="Zhao X."/>
            <person name="Deng C."/>
            <person name="Niu S.C."/>
            <person name="Huang J."/>
            <person name="Wang M."/>
            <person name="Liu G.H."/>
            <person name="Yang H.J."/>
            <person name="Xiao X.J."/>
            <person name="Hsiao Y.Y."/>
            <person name="Wu W.L."/>
            <person name="Chen Y.Y."/>
            <person name="Mitsuda N."/>
            <person name="Ohme-Takagi M."/>
            <person name="Luo Y.B."/>
            <person name="Van de Peer Y."/>
            <person name="Liu Z.J."/>
        </authorList>
    </citation>
    <scope>NUCLEOTIDE SEQUENCE [LARGE SCALE GENOMIC DNA]</scope>
    <source>
        <tissue evidence="2">The whole plant</tissue>
    </source>
</reference>
<protein>
    <submittedName>
        <fullName evidence="2">Uncharacterized protein</fullName>
    </submittedName>
</protein>
<keyword evidence="1" id="KW-0812">Transmembrane</keyword>
<reference evidence="2 3" key="2">
    <citation type="journal article" date="2017" name="Nature">
        <title>The Apostasia genome and the evolution of orchids.</title>
        <authorList>
            <person name="Zhang G.Q."/>
            <person name="Liu K.W."/>
            <person name="Li Z."/>
            <person name="Lohaus R."/>
            <person name="Hsiao Y.Y."/>
            <person name="Niu S.C."/>
            <person name="Wang J.Y."/>
            <person name="Lin Y.C."/>
            <person name="Xu Q."/>
            <person name="Chen L.J."/>
            <person name="Yoshida K."/>
            <person name="Fujiwara S."/>
            <person name="Wang Z.W."/>
            <person name="Zhang Y.Q."/>
            <person name="Mitsuda N."/>
            <person name="Wang M."/>
            <person name="Liu G.H."/>
            <person name="Pecoraro L."/>
            <person name="Huang H.X."/>
            <person name="Xiao X.J."/>
            <person name="Lin M."/>
            <person name="Wu X.Y."/>
            <person name="Wu W.L."/>
            <person name="Chen Y.Y."/>
            <person name="Chang S.B."/>
            <person name="Sakamoto S."/>
            <person name="Ohme-Takagi M."/>
            <person name="Yagi M."/>
            <person name="Zeng S.J."/>
            <person name="Shen C.Y."/>
            <person name="Yeh C.M."/>
            <person name="Luo Y.B."/>
            <person name="Tsai W.C."/>
            <person name="Van de Peer Y."/>
            <person name="Liu Z.J."/>
        </authorList>
    </citation>
    <scope>NUCLEOTIDE SEQUENCE [LARGE SCALE GENOMIC DNA]</scope>
    <source>
        <tissue evidence="2">The whole plant</tissue>
    </source>
</reference>
<evidence type="ECO:0000313" key="2">
    <source>
        <dbReference type="EMBL" id="PKU62955.1"/>
    </source>
</evidence>